<evidence type="ECO:0000313" key="8">
    <source>
        <dbReference type="EMBL" id="BDV30674.1"/>
    </source>
</evidence>
<evidence type="ECO:0000256" key="5">
    <source>
        <dbReference type="SAM" id="Phobius"/>
    </source>
</evidence>
<feature type="transmembrane region" description="Helical" evidence="5">
    <location>
        <begin position="182"/>
        <end position="204"/>
    </location>
</feature>
<proteinExistence type="predicted"/>
<evidence type="ECO:0000256" key="1">
    <source>
        <dbReference type="ARBA" id="ARBA00022512"/>
    </source>
</evidence>
<keyword evidence="5" id="KW-0812">Transmembrane</keyword>
<gene>
    <name evidence="8" type="ORF">Microterr_13340</name>
</gene>
<name>A0ABM8DYI6_9MICO</name>
<keyword evidence="4" id="KW-0572">Peptidoglycan-anchor</keyword>
<dbReference type="InterPro" id="IPR019931">
    <property type="entry name" value="LPXTG_anchor"/>
</dbReference>
<keyword evidence="5" id="KW-0472">Membrane</keyword>
<dbReference type="PROSITE" id="PS50847">
    <property type="entry name" value="GRAM_POS_ANCHORING"/>
    <property type="match status" value="1"/>
</dbReference>
<feature type="signal peptide" evidence="6">
    <location>
        <begin position="1"/>
        <end position="24"/>
    </location>
</feature>
<protein>
    <recommendedName>
        <fullName evidence="7">Gram-positive cocci surface proteins LPxTG domain-containing protein</fullName>
    </recommendedName>
</protein>
<keyword evidence="3 6" id="KW-0732">Signal</keyword>
<accession>A0ABM8DYI6</accession>
<keyword evidence="9" id="KW-1185">Reference proteome</keyword>
<evidence type="ECO:0000313" key="9">
    <source>
        <dbReference type="Proteomes" id="UP001317779"/>
    </source>
</evidence>
<evidence type="ECO:0000256" key="4">
    <source>
        <dbReference type="ARBA" id="ARBA00023088"/>
    </source>
</evidence>
<evidence type="ECO:0000256" key="2">
    <source>
        <dbReference type="ARBA" id="ARBA00022525"/>
    </source>
</evidence>
<dbReference type="Proteomes" id="UP001317779">
    <property type="component" value="Chromosome"/>
</dbReference>
<sequence length="211" mass="21939">MRKFFGVLALAAIITLTGSAGAYAADDYPGEEPTEPTLAGSTVTGICDGDVPWIGFTVELNDPDDKSTSHTARLVITDGTNSTTIELGELVNNRLSGRVLWPGASTDDAGNPTGWPGWAFVDGAWVETDGNFAWTRGDITAELQVNPEIPVALSYPPASPYCATGPELSSDGETLPATGTDFPVVGVAAFGAVIALIGGALFLARPRRANR</sequence>
<keyword evidence="5" id="KW-1133">Transmembrane helix</keyword>
<evidence type="ECO:0000256" key="3">
    <source>
        <dbReference type="ARBA" id="ARBA00022729"/>
    </source>
</evidence>
<keyword evidence="1" id="KW-0134">Cell wall</keyword>
<dbReference type="RefSeq" id="WP_263795443.1">
    <property type="nucleotide sequence ID" value="NZ_AP027141.1"/>
</dbReference>
<evidence type="ECO:0000256" key="6">
    <source>
        <dbReference type="SAM" id="SignalP"/>
    </source>
</evidence>
<organism evidence="8 9">
    <name type="scientific">Microbacterium terricola</name>
    <dbReference type="NCBI Taxonomy" id="344163"/>
    <lineage>
        <taxon>Bacteria</taxon>
        <taxon>Bacillati</taxon>
        <taxon>Actinomycetota</taxon>
        <taxon>Actinomycetes</taxon>
        <taxon>Micrococcales</taxon>
        <taxon>Microbacteriaceae</taxon>
        <taxon>Microbacterium</taxon>
    </lineage>
</organism>
<dbReference type="NCBIfam" id="TIGR01167">
    <property type="entry name" value="LPXTG_anchor"/>
    <property type="match status" value="1"/>
</dbReference>
<keyword evidence="2" id="KW-0964">Secreted</keyword>
<reference evidence="8 9" key="1">
    <citation type="submission" date="2022-12" db="EMBL/GenBank/DDBJ databases">
        <title>Microbacterium terricola strain KV-448 chromosome, complete genome.</title>
        <authorList>
            <person name="Oshima T."/>
            <person name="Moriya T."/>
            <person name="Bessho Y."/>
        </authorList>
    </citation>
    <scope>NUCLEOTIDE SEQUENCE [LARGE SCALE GENOMIC DNA]</scope>
    <source>
        <strain evidence="8 9">KV-448</strain>
    </source>
</reference>
<dbReference type="EMBL" id="AP027141">
    <property type="protein sequence ID" value="BDV30674.1"/>
    <property type="molecule type" value="Genomic_DNA"/>
</dbReference>
<feature type="domain" description="Gram-positive cocci surface proteins LPxTG" evidence="7">
    <location>
        <begin position="175"/>
        <end position="211"/>
    </location>
</feature>
<evidence type="ECO:0000259" key="7">
    <source>
        <dbReference type="PROSITE" id="PS50847"/>
    </source>
</evidence>
<feature type="chain" id="PRO_5047164188" description="Gram-positive cocci surface proteins LPxTG domain-containing protein" evidence="6">
    <location>
        <begin position="25"/>
        <end position="211"/>
    </location>
</feature>